<name>A0A0H2S053_9AGAM</name>
<dbReference type="SMART" id="SM00184">
    <property type="entry name" value="RING"/>
    <property type="match status" value="1"/>
</dbReference>
<dbReference type="UniPathway" id="UPA00143"/>
<keyword evidence="8" id="KW-1185">Reference proteome</keyword>
<protein>
    <recommendedName>
        <fullName evidence="6">RING-type domain-containing protein</fullName>
    </recommendedName>
</protein>
<sequence length="146" mass="15273">MNSSPTAGPALGEPSSSKRRIPVASSSKPSISKLEAELVSSRSPSPSPNFPSSSKHPAGPEPEPLSTYVCPICLSPPTNATLTPCGHICCGECLFTAVRSALQRAATQATREPVQPRCPVCRAVLKNWDGKGRGVIGLKPRVMIAL</sequence>
<evidence type="ECO:0000313" key="8">
    <source>
        <dbReference type="Proteomes" id="UP000053477"/>
    </source>
</evidence>
<gene>
    <name evidence="7" type="ORF">SCHPADRAFT_821578</name>
</gene>
<dbReference type="Gene3D" id="3.30.40.10">
    <property type="entry name" value="Zinc/RING finger domain, C3HC4 (zinc finger)"/>
    <property type="match status" value="1"/>
</dbReference>
<dbReference type="InterPro" id="IPR018957">
    <property type="entry name" value="Znf_C3HC4_RING-type"/>
</dbReference>
<dbReference type="InParanoid" id="A0A0H2S053"/>
<dbReference type="GO" id="GO:0140082">
    <property type="term" value="F:SUMO-ubiquitin ligase activity"/>
    <property type="evidence" value="ECO:0007669"/>
    <property type="project" value="TreeGrafter"/>
</dbReference>
<dbReference type="EMBL" id="KQ085905">
    <property type="protein sequence ID" value="KLO17379.1"/>
    <property type="molecule type" value="Genomic_DNA"/>
</dbReference>
<dbReference type="AlphaFoldDB" id="A0A0H2S053"/>
<evidence type="ECO:0000256" key="1">
    <source>
        <dbReference type="ARBA" id="ARBA00022723"/>
    </source>
</evidence>
<dbReference type="GO" id="GO:0008270">
    <property type="term" value="F:zinc ion binding"/>
    <property type="evidence" value="ECO:0007669"/>
    <property type="project" value="UniProtKB-KW"/>
</dbReference>
<evidence type="ECO:0000313" key="7">
    <source>
        <dbReference type="EMBL" id="KLO17379.1"/>
    </source>
</evidence>
<feature type="region of interest" description="Disordered" evidence="5">
    <location>
        <begin position="1"/>
        <end position="64"/>
    </location>
</feature>
<evidence type="ECO:0000256" key="5">
    <source>
        <dbReference type="SAM" id="MobiDB-lite"/>
    </source>
</evidence>
<keyword evidence="2 4" id="KW-0863">Zinc-finger</keyword>
<dbReference type="GO" id="GO:0006511">
    <property type="term" value="P:ubiquitin-dependent protein catabolic process"/>
    <property type="evidence" value="ECO:0007669"/>
    <property type="project" value="TreeGrafter"/>
</dbReference>
<keyword evidence="1" id="KW-0479">Metal-binding</keyword>
<evidence type="ECO:0000256" key="4">
    <source>
        <dbReference type="PROSITE-ProRule" id="PRU00175"/>
    </source>
</evidence>
<dbReference type="GO" id="GO:0033768">
    <property type="term" value="C:SUMO-targeted ubiquitin ligase complex"/>
    <property type="evidence" value="ECO:0007669"/>
    <property type="project" value="TreeGrafter"/>
</dbReference>
<dbReference type="GO" id="GO:0032183">
    <property type="term" value="F:SUMO binding"/>
    <property type="evidence" value="ECO:0007669"/>
    <property type="project" value="TreeGrafter"/>
</dbReference>
<dbReference type="STRING" id="27342.A0A0H2S053"/>
<organism evidence="7 8">
    <name type="scientific">Schizopora paradoxa</name>
    <dbReference type="NCBI Taxonomy" id="27342"/>
    <lineage>
        <taxon>Eukaryota</taxon>
        <taxon>Fungi</taxon>
        <taxon>Dikarya</taxon>
        <taxon>Basidiomycota</taxon>
        <taxon>Agaricomycotina</taxon>
        <taxon>Agaricomycetes</taxon>
        <taxon>Hymenochaetales</taxon>
        <taxon>Schizoporaceae</taxon>
        <taxon>Schizopora</taxon>
    </lineage>
</organism>
<dbReference type="InterPro" id="IPR013083">
    <property type="entry name" value="Znf_RING/FYVE/PHD"/>
</dbReference>
<dbReference type="PANTHER" id="PTHR47094:SF1">
    <property type="entry name" value="RING-TYPE E3 UBIQUITIN TRANSFERASE"/>
    <property type="match status" value="1"/>
</dbReference>
<dbReference type="InterPro" id="IPR001841">
    <property type="entry name" value="Znf_RING"/>
</dbReference>
<dbReference type="SUPFAM" id="SSF57850">
    <property type="entry name" value="RING/U-box"/>
    <property type="match status" value="1"/>
</dbReference>
<evidence type="ECO:0000259" key="6">
    <source>
        <dbReference type="PROSITE" id="PS50089"/>
    </source>
</evidence>
<dbReference type="GO" id="GO:0061630">
    <property type="term" value="F:ubiquitin protein ligase activity"/>
    <property type="evidence" value="ECO:0007669"/>
    <property type="project" value="InterPro"/>
</dbReference>
<evidence type="ECO:0000256" key="3">
    <source>
        <dbReference type="ARBA" id="ARBA00022833"/>
    </source>
</evidence>
<feature type="domain" description="RING-type" evidence="6">
    <location>
        <begin position="70"/>
        <end position="122"/>
    </location>
</feature>
<dbReference type="Pfam" id="PF00097">
    <property type="entry name" value="zf-C3HC4"/>
    <property type="match status" value="1"/>
</dbReference>
<evidence type="ECO:0000256" key="2">
    <source>
        <dbReference type="ARBA" id="ARBA00022771"/>
    </source>
</evidence>
<reference evidence="7 8" key="1">
    <citation type="submission" date="2015-04" db="EMBL/GenBank/DDBJ databases">
        <title>Complete genome sequence of Schizopora paradoxa KUC8140, a cosmopolitan wood degrader in East Asia.</title>
        <authorList>
            <consortium name="DOE Joint Genome Institute"/>
            <person name="Min B."/>
            <person name="Park H."/>
            <person name="Jang Y."/>
            <person name="Kim J.-J."/>
            <person name="Kim K.H."/>
            <person name="Pangilinan J."/>
            <person name="Lipzen A."/>
            <person name="Riley R."/>
            <person name="Grigoriev I.V."/>
            <person name="Spatafora J.W."/>
            <person name="Choi I.-G."/>
        </authorList>
    </citation>
    <scope>NUCLEOTIDE SEQUENCE [LARGE SCALE GENOMIC DNA]</scope>
    <source>
        <strain evidence="7 8">KUC8140</strain>
    </source>
</reference>
<keyword evidence="3" id="KW-0862">Zinc</keyword>
<dbReference type="InterPro" id="IPR049627">
    <property type="entry name" value="SLX8"/>
</dbReference>
<feature type="compositionally biased region" description="Low complexity" evidence="5">
    <location>
        <begin position="40"/>
        <end position="54"/>
    </location>
</feature>
<dbReference type="Proteomes" id="UP000053477">
    <property type="component" value="Unassembled WGS sequence"/>
</dbReference>
<dbReference type="PANTHER" id="PTHR47094">
    <property type="entry name" value="ELFLESS, ISOFORM B"/>
    <property type="match status" value="1"/>
</dbReference>
<dbReference type="PROSITE" id="PS50089">
    <property type="entry name" value="ZF_RING_2"/>
    <property type="match status" value="1"/>
</dbReference>
<accession>A0A0H2S053</accession>
<proteinExistence type="predicted"/>
<dbReference type="OrthoDB" id="6270329at2759"/>
<dbReference type="GO" id="GO:0016567">
    <property type="term" value="P:protein ubiquitination"/>
    <property type="evidence" value="ECO:0007669"/>
    <property type="project" value="UniProtKB-UniPathway"/>
</dbReference>